<evidence type="ECO:0000256" key="3">
    <source>
        <dbReference type="ARBA" id="ARBA00022771"/>
    </source>
</evidence>
<dbReference type="Proteomes" id="UP001642360">
    <property type="component" value="Unassembled WGS sequence"/>
</dbReference>
<reference evidence="12 13" key="1">
    <citation type="submission" date="2024-02" db="EMBL/GenBank/DDBJ databases">
        <authorList>
            <person name="Vignale AGUSTIN F."/>
            <person name="Sosa J E."/>
            <person name="Modenutti C."/>
        </authorList>
    </citation>
    <scope>NUCLEOTIDE SEQUENCE [LARGE SCALE GENOMIC DNA]</scope>
</reference>
<keyword evidence="5" id="KW-0805">Transcription regulation</keyword>
<dbReference type="PANTHER" id="PTHR31948:SF60">
    <property type="entry name" value="ZINC-FINGER HOMEODOMAIN PROTEIN 5"/>
    <property type="match status" value="1"/>
</dbReference>
<keyword evidence="8" id="KW-0804">Transcription</keyword>
<keyword evidence="4" id="KW-0862">Zinc</keyword>
<dbReference type="InterPro" id="IPR006456">
    <property type="entry name" value="ZF_HD_homeobox_Cys/His_dimer"/>
</dbReference>
<comment type="caution">
    <text evidence="12">The sequence shown here is derived from an EMBL/GenBank/DDBJ whole genome shotgun (WGS) entry which is preliminary data.</text>
</comment>
<evidence type="ECO:0000313" key="13">
    <source>
        <dbReference type="Proteomes" id="UP001642360"/>
    </source>
</evidence>
<keyword evidence="6" id="KW-0238">DNA-binding</keyword>
<keyword evidence="2" id="KW-0479">Metal-binding</keyword>
<evidence type="ECO:0000256" key="9">
    <source>
        <dbReference type="ARBA" id="ARBA00023242"/>
    </source>
</evidence>
<evidence type="ECO:0000256" key="1">
    <source>
        <dbReference type="ARBA" id="ARBA00004123"/>
    </source>
</evidence>
<name>A0ABC8U8D5_9AQUA</name>
<dbReference type="NCBIfam" id="TIGR01566">
    <property type="entry name" value="ZF_HD_prot_N"/>
    <property type="match status" value="1"/>
</dbReference>
<dbReference type="PROSITE" id="PS51523">
    <property type="entry name" value="ZF_HD_DIMER"/>
    <property type="match status" value="1"/>
</dbReference>
<dbReference type="Pfam" id="PF04770">
    <property type="entry name" value="ZF-HD_dimer"/>
    <property type="match status" value="1"/>
</dbReference>
<feature type="compositionally biased region" description="Polar residues" evidence="10">
    <location>
        <begin position="186"/>
        <end position="198"/>
    </location>
</feature>
<keyword evidence="7" id="KW-0371">Homeobox</keyword>
<dbReference type="GO" id="GO:0005634">
    <property type="term" value="C:nucleus"/>
    <property type="evidence" value="ECO:0007669"/>
    <property type="project" value="UniProtKB-SubCell"/>
</dbReference>
<evidence type="ECO:0000259" key="11">
    <source>
        <dbReference type="PROSITE" id="PS51523"/>
    </source>
</evidence>
<evidence type="ECO:0000256" key="8">
    <source>
        <dbReference type="ARBA" id="ARBA00023163"/>
    </source>
</evidence>
<dbReference type="InterPro" id="IPR009057">
    <property type="entry name" value="Homeodomain-like_sf"/>
</dbReference>
<feature type="domain" description="ZF-HD dimerization-type" evidence="11">
    <location>
        <begin position="81"/>
        <end position="130"/>
    </location>
</feature>
<dbReference type="PANTHER" id="PTHR31948">
    <property type="entry name" value="ZINC-FINGER HOMEODOMAIN PROTEIN 2"/>
    <property type="match status" value="1"/>
</dbReference>
<dbReference type="SUPFAM" id="SSF46689">
    <property type="entry name" value="Homeodomain-like"/>
    <property type="match status" value="1"/>
</dbReference>
<sequence>MAMTGENKDIKIPGSLGYHSLETLDRGCHLPQQDQLIQQQSQRSSNPERFSGAGVISTGATSAPISGRSESKTPSRAPSKYRECLKNHAASTGGKVTDGCGEFMPGGVEGTLEALKCDACNCHRNFHRKVINNDAVLVHPLQLTPPLPPPSVNHHRTISLGTQSNHWTSIVQPVKMAFGFGGGSVATDSSSEQEFNFNPFQPNSVAPPPPPSSVTAKKRFRTKFTREQKDKMLEFAEKVGWRIPKEDDPAVQRFCAEFGLKRQVLKVWMHNNKNSVKKQPQEPLESNAAE</sequence>
<dbReference type="AlphaFoldDB" id="A0ABC8U8D5"/>
<keyword evidence="13" id="KW-1185">Reference proteome</keyword>
<feature type="region of interest" description="Disordered" evidence="10">
    <location>
        <begin position="34"/>
        <end position="80"/>
    </location>
</feature>
<dbReference type="NCBIfam" id="TIGR01565">
    <property type="entry name" value="homeo_ZF_HD"/>
    <property type="match status" value="1"/>
</dbReference>
<dbReference type="InterPro" id="IPR006455">
    <property type="entry name" value="Homeodomain_ZF_HD"/>
</dbReference>
<evidence type="ECO:0000256" key="5">
    <source>
        <dbReference type="ARBA" id="ARBA00023015"/>
    </source>
</evidence>
<evidence type="ECO:0000256" key="2">
    <source>
        <dbReference type="ARBA" id="ARBA00022723"/>
    </source>
</evidence>
<dbReference type="GO" id="GO:0008270">
    <property type="term" value="F:zinc ion binding"/>
    <property type="evidence" value="ECO:0007669"/>
    <property type="project" value="UniProtKB-KW"/>
</dbReference>
<proteinExistence type="predicted"/>
<feature type="compositionally biased region" description="Low complexity" evidence="10">
    <location>
        <begin position="34"/>
        <end position="45"/>
    </location>
</feature>
<evidence type="ECO:0000256" key="4">
    <source>
        <dbReference type="ARBA" id="ARBA00022833"/>
    </source>
</evidence>
<feature type="region of interest" description="Disordered" evidence="10">
    <location>
        <begin position="185"/>
        <end position="216"/>
    </location>
</feature>
<evidence type="ECO:0000313" key="12">
    <source>
        <dbReference type="EMBL" id="CAK9176373.1"/>
    </source>
</evidence>
<accession>A0ABC8U8D5</accession>
<organism evidence="12 13">
    <name type="scientific">Ilex paraguariensis</name>
    <name type="common">yerba mate</name>
    <dbReference type="NCBI Taxonomy" id="185542"/>
    <lineage>
        <taxon>Eukaryota</taxon>
        <taxon>Viridiplantae</taxon>
        <taxon>Streptophyta</taxon>
        <taxon>Embryophyta</taxon>
        <taxon>Tracheophyta</taxon>
        <taxon>Spermatophyta</taxon>
        <taxon>Magnoliopsida</taxon>
        <taxon>eudicotyledons</taxon>
        <taxon>Gunneridae</taxon>
        <taxon>Pentapetalae</taxon>
        <taxon>asterids</taxon>
        <taxon>campanulids</taxon>
        <taxon>Aquifoliales</taxon>
        <taxon>Aquifoliaceae</taxon>
        <taxon>Ilex</taxon>
    </lineage>
</organism>
<evidence type="ECO:0000256" key="7">
    <source>
        <dbReference type="ARBA" id="ARBA00023155"/>
    </source>
</evidence>
<evidence type="ECO:0000256" key="6">
    <source>
        <dbReference type="ARBA" id="ARBA00023125"/>
    </source>
</evidence>
<dbReference type="FunFam" id="1.10.10.60:FF:000257">
    <property type="entry name" value="Zinc-finger homeodomain protein 2"/>
    <property type="match status" value="1"/>
</dbReference>
<protein>
    <recommendedName>
        <fullName evidence="11">ZF-HD dimerization-type domain-containing protein</fullName>
    </recommendedName>
</protein>
<evidence type="ECO:0000256" key="10">
    <source>
        <dbReference type="SAM" id="MobiDB-lite"/>
    </source>
</evidence>
<dbReference type="Gene3D" id="1.10.10.60">
    <property type="entry name" value="Homeodomain-like"/>
    <property type="match status" value="1"/>
</dbReference>
<keyword evidence="9" id="KW-0539">Nucleus</keyword>
<dbReference type="EMBL" id="CAUOFW020006824">
    <property type="protein sequence ID" value="CAK9176373.1"/>
    <property type="molecule type" value="Genomic_DNA"/>
</dbReference>
<gene>
    <name evidence="12" type="ORF">ILEXP_LOCUS46228</name>
</gene>
<dbReference type="GO" id="GO:0003677">
    <property type="term" value="F:DNA binding"/>
    <property type="evidence" value="ECO:0007669"/>
    <property type="project" value="UniProtKB-KW"/>
</dbReference>
<comment type="subcellular location">
    <subcellularLocation>
        <location evidence="1">Nucleus</location>
    </subcellularLocation>
</comment>
<keyword evidence="3" id="KW-0863">Zinc-finger</keyword>